<protein>
    <submittedName>
        <fullName evidence="9">Peptidase M48 Ste24p</fullName>
    </submittedName>
</protein>
<comment type="cofactor">
    <cofactor evidence="1">
        <name>Zn(2+)</name>
        <dbReference type="ChEBI" id="CHEBI:29105"/>
    </cofactor>
</comment>
<evidence type="ECO:0000259" key="8">
    <source>
        <dbReference type="Pfam" id="PF01435"/>
    </source>
</evidence>
<gene>
    <name evidence="9" type="ORF">SAMN00120144_3526</name>
</gene>
<dbReference type="InterPro" id="IPR051156">
    <property type="entry name" value="Mito/Outer_Membr_Metalloprot"/>
</dbReference>
<dbReference type="GO" id="GO:0051603">
    <property type="term" value="P:proteolysis involved in protein catabolic process"/>
    <property type="evidence" value="ECO:0007669"/>
    <property type="project" value="TreeGrafter"/>
</dbReference>
<dbReference type="Gene3D" id="3.40.1000.10">
    <property type="entry name" value="Mog1/PsbP, alpha/beta/alpha sandwich"/>
    <property type="match status" value="1"/>
</dbReference>
<name>A0A1W1VXD9_9BACT</name>
<keyword evidence="10" id="KW-1185">Reference proteome</keyword>
<evidence type="ECO:0000256" key="2">
    <source>
        <dbReference type="ARBA" id="ARBA00022670"/>
    </source>
</evidence>
<keyword evidence="5" id="KW-0862">Zinc</keyword>
<dbReference type="Gene3D" id="3.30.2010.10">
    <property type="entry name" value="Metalloproteases ('zincins'), catalytic domain"/>
    <property type="match status" value="1"/>
</dbReference>
<dbReference type="Proteomes" id="UP000192266">
    <property type="component" value="Unassembled WGS sequence"/>
</dbReference>
<dbReference type="GO" id="GO:0004222">
    <property type="term" value="F:metalloendopeptidase activity"/>
    <property type="evidence" value="ECO:0007669"/>
    <property type="project" value="InterPro"/>
</dbReference>
<reference evidence="9 10" key="1">
    <citation type="submission" date="2017-04" db="EMBL/GenBank/DDBJ databases">
        <authorList>
            <person name="Afonso C.L."/>
            <person name="Miller P.J."/>
            <person name="Scott M.A."/>
            <person name="Spackman E."/>
            <person name="Goraichik I."/>
            <person name="Dimitrov K.M."/>
            <person name="Suarez D.L."/>
            <person name="Swayne D.E."/>
        </authorList>
    </citation>
    <scope>NUCLEOTIDE SEQUENCE [LARGE SCALE GENOMIC DNA]</scope>
    <source>
        <strain evidence="9 10">DSM 11622</strain>
    </source>
</reference>
<accession>A0A1W1VXD9</accession>
<dbReference type="GO" id="GO:0046872">
    <property type="term" value="F:metal ion binding"/>
    <property type="evidence" value="ECO:0007669"/>
    <property type="project" value="UniProtKB-KW"/>
</dbReference>
<evidence type="ECO:0000256" key="4">
    <source>
        <dbReference type="ARBA" id="ARBA00022801"/>
    </source>
</evidence>
<keyword evidence="7" id="KW-0732">Signal</keyword>
<dbReference type="PROSITE" id="PS51257">
    <property type="entry name" value="PROKAR_LIPOPROTEIN"/>
    <property type="match status" value="1"/>
</dbReference>
<evidence type="ECO:0000256" key="6">
    <source>
        <dbReference type="ARBA" id="ARBA00023049"/>
    </source>
</evidence>
<dbReference type="InterPro" id="IPR001915">
    <property type="entry name" value="Peptidase_M48"/>
</dbReference>
<feature type="signal peptide" evidence="7">
    <location>
        <begin position="1"/>
        <end position="18"/>
    </location>
</feature>
<evidence type="ECO:0000256" key="3">
    <source>
        <dbReference type="ARBA" id="ARBA00022723"/>
    </source>
</evidence>
<evidence type="ECO:0000256" key="5">
    <source>
        <dbReference type="ARBA" id="ARBA00022833"/>
    </source>
</evidence>
<evidence type="ECO:0000256" key="7">
    <source>
        <dbReference type="SAM" id="SignalP"/>
    </source>
</evidence>
<dbReference type="GO" id="GO:0016020">
    <property type="term" value="C:membrane"/>
    <property type="evidence" value="ECO:0007669"/>
    <property type="project" value="TreeGrafter"/>
</dbReference>
<dbReference type="RefSeq" id="WP_084446716.1">
    <property type="nucleotide sequence ID" value="NZ_FWWW01000078.1"/>
</dbReference>
<keyword evidence="4" id="KW-0378">Hydrolase</keyword>
<dbReference type="EMBL" id="FWWW01000078">
    <property type="protein sequence ID" value="SMB98037.1"/>
    <property type="molecule type" value="Genomic_DNA"/>
</dbReference>
<evidence type="ECO:0000256" key="1">
    <source>
        <dbReference type="ARBA" id="ARBA00001947"/>
    </source>
</evidence>
<feature type="chain" id="PRO_5012551650" evidence="7">
    <location>
        <begin position="19"/>
        <end position="493"/>
    </location>
</feature>
<feature type="domain" description="Peptidase M48" evidence="8">
    <location>
        <begin position="62"/>
        <end position="244"/>
    </location>
</feature>
<dbReference type="Pfam" id="PF01435">
    <property type="entry name" value="Peptidase_M48"/>
    <property type="match status" value="1"/>
</dbReference>
<dbReference type="AlphaFoldDB" id="A0A1W1VXD9"/>
<dbReference type="OrthoDB" id="9810445at2"/>
<sequence length="493" mass="54582">MKRSFLFASNAAFLLLLAACTTNPVTGKKQVSLMSESQEVALGQQSDPQVIAQFGLVENPALQRFIQDKGQKMAAISHRPELKYEFKIVDSPVINAFAVPGGYVYFTRGIMAHFNNEAQFAGVLGHEIGHITARHSAQQQTKATFGQLLLIGGMIASPQLAQYGEQAMQGLQVLFLKFGRDDERESDRLGVEYSTKIGYDAKQMADFFLTLQREQEKASAGAEPIPSFLSSHPNPEDRYNTVKQLAAETQQQVGATNLAVGRDSYLRMIEGLIYGEDPKQGFVENNTFYHPELKFQFSVPTGWKHQNSPQQFQMAAPDGKAMMLLTLAPGESLEAAAQQMVQQFKLQPVESKQVTVNSFPALAIVADQVADQQQQQPQQQQQQAPAVRTLIYLIQDGKTIYAMIGASSGPDFATYFPTFSSSMQNFRRLTDADKLNRQPERVRIKSVTSATTLSQALTRFQVPNDRLEETAILNGMQLTDRLTAGTLIKVVAK</sequence>
<organism evidence="9 10">
    <name type="scientific">Hymenobacter roseosalivarius DSM 11622</name>
    <dbReference type="NCBI Taxonomy" id="645990"/>
    <lineage>
        <taxon>Bacteria</taxon>
        <taxon>Pseudomonadati</taxon>
        <taxon>Bacteroidota</taxon>
        <taxon>Cytophagia</taxon>
        <taxon>Cytophagales</taxon>
        <taxon>Hymenobacteraceae</taxon>
        <taxon>Hymenobacter</taxon>
    </lineage>
</organism>
<dbReference type="PANTHER" id="PTHR22726">
    <property type="entry name" value="METALLOENDOPEPTIDASE OMA1"/>
    <property type="match status" value="1"/>
</dbReference>
<evidence type="ECO:0000313" key="10">
    <source>
        <dbReference type="Proteomes" id="UP000192266"/>
    </source>
</evidence>
<keyword evidence="3" id="KW-0479">Metal-binding</keyword>
<dbReference type="CDD" id="cd07333">
    <property type="entry name" value="M48C_bepA_like"/>
    <property type="match status" value="1"/>
</dbReference>
<evidence type="ECO:0000313" key="9">
    <source>
        <dbReference type="EMBL" id="SMB98037.1"/>
    </source>
</evidence>
<keyword evidence="6" id="KW-0482">Metalloprotease</keyword>
<dbReference type="PANTHER" id="PTHR22726:SF1">
    <property type="entry name" value="METALLOENDOPEPTIDASE OMA1, MITOCHONDRIAL"/>
    <property type="match status" value="1"/>
</dbReference>
<proteinExistence type="predicted"/>
<keyword evidence="2" id="KW-0645">Protease</keyword>